<name>A0ABR4DNB7_9PEZI</name>
<accession>A0ABR4DNB7</accession>
<evidence type="ECO:0000313" key="7">
    <source>
        <dbReference type="Proteomes" id="UP001600064"/>
    </source>
</evidence>
<keyword evidence="1" id="KW-0808">Transferase</keyword>
<feature type="domain" description="N-acetyltransferase" evidence="5">
    <location>
        <begin position="68"/>
        <end position="240"/>
    </location>
</feature>
<evidence type="ECO:0000313" key="6">
    <source>
        <dbReference type="EMBL" id="KAL2271277.1"/>
    </source>
</evidence>
<dbReference type="InterPro" id="IPR000182">
    <property type="entry name" value="GNAT_dom"/>
</dbReference>
<keyword evidence="2" id="KW-0012">Acyltransferase</keyword>
<proteinExistence type="inferred from homology"/>
<dbReference type="SUPFAM" id="SSF55729">
    <property type="entry name" value="Acyl-CoA N-acyltransferases (Nat)"/>
    <property type="match status" value="1"/>
</dbReference>
<dbReference type="Gene3D" id="3.40.630.30">
    <property type="match status" value="1"/>
</dbReference>
<dbReference type="Proteomes" id="UP001600064">
    <property type="component" value="Unassembled WGS sequence"/>
</dbReference>
<dbReference type="InterPro" id="IPR051531">
    <property type="entry name" value="N-acetyltransferase"/>
</dbReference>
<dbReference type="PROSITE" id="PS51186">
    <property type="entry name" value="GNAT"/>
    <property type="match status" value="1"/>
</dbReference>
<comment type="similarity">
    <text evidence="3">Belongs to the acetyltransferase family. RimJ subfamily.</text>
</comment>
<dbReference type="Pfam" id="PF13302">
    <property type="entry name" value="Acetyltransf_3"/>
    <property type="match status" value="1"/>
</dbReference>
<feature type="region of interest" description="Disordered" evidence="4">
    <location>
        <begin position="1"/>
        <end position="59"/>
    </location>
</feature>
<dbReference type="EMBL" id="JAZGUE010000001">
    <property type="protein sequence ID" value="KAL2271277.1"/>
    <property type="molecule type" value="Genomic_DNA"/>
</dbReference>
<dbReference type="PANTHER" id="PTHR43792:SF8">
    <property type="entry name" value="[RIBOSOMAL PROTEIN US5]-ALANINE N-ACETYLTRANSFERASE"/>
    <property type="match status" value="1"/>
</dbReference>
<dbReference type="InterPro" id="IPR016181">
    <property type="entry name" value="Acyl_CoA_acyltransferase"/>
</dbReference>
<dbReference type="GeneID" id="98127839"/>
<reference evidence="6 7" key="1">
    <citation type="journal article" date="2024" name="Commun. Biol.">
        <title>Comparative genomic analysis of thermophilic fungi reveals convergent evolutionary adaptations and gene losses.</title>
        <authorList>
            <person name="Steindorff A.S."/>
            <person name="Aguilar-Pontes M.V."/>
            <person name="Robinson A.J."/>
            <person name="Andreopoulos B."/>
            <person name="LaButti K."/>
            <person name="Kuo A."/>
            <person name="Mondo S."/>
            <person name="Riley R."/>
            <person name="Otillar R."/>
            <person name="Haridas S."/>
            <person name="Lipzen A."/>
            <person name="Grimwood J."/>
            <person name="Schmutz J."/>
            <person name="Clum A."/>
            <person name="Reid I.D."/>
            <person name="Moisan M.C."/>
            <person name="Butler G."/>
            <person name="Nguyen T.T.M."/>
            <person name="Dewar K."/>
            <person name="Conant G."/>
            <person name="Drula E."/>
            <person name="Henrissat B."/>
            <person name="Hansel C."/>
            <person name="Singer S."/>
            <person name="Hutchinson M.I."/>
            <person name="de Vries R.P."/>
            <person name="Natvig D.O."/>
            <person name="Powell A.J."/>
            <person name="Tsang A."/>
            <person name="Grigoriev I.V."/>
        </authorList>
    </citation>
    <scope>NUCLEOTIDE SEQUENCE [LARGE SCALE GENOMIC DNA]</scope>
    <source>
        <strain evidence="6 7">ATCC 22073</strain>
    </source>
</reference>
<evidence type="ECO:0000259" key="5">
    <source>
        <dbReference type="PROSITE" id="PS51186"/>
    </source>
</evidence>
<comment type="caution">
    <text evidence="6">The sequence shown here is derived from an EMBL/GenBank/DDBJ whole genome shotgun (WGS) entry which is preliminary data.</text>
</comment>
<sequence length="246" mass="26290">MPPSNAASPGPAGLDPNPPPASPGPQTSASPTAAAAAAAPPPPSQEPTPPELNPANPFPAPTLVLTKSVLRPIHVSDAPALQRAADSPRVARFLSYQFVSPYTLRDALGWVVYALRFRVAGHPDVVPSLCICDPATNAMLGGIGVKDKGDVEKGCLEIGYWIGEESWGKGIMSEACRAYVRWLFQVYPDVRRVEATVFSGNHASSKVLDKAGFVYEGTKRKAVMKHGEVHDLLIYGLLREECEPLE</sequence>
<evidence type="ECO:0000256" key="4">
    <source>
        <dbReference type="SAM" id="MobiDB-lite"/>
    </source>
</evidence>
<evidence type="ECO:0000256" key="1">
    <source>
        <dbReference type="ARBA" id="ARBA00022679"/>
    </source>
</evidence>
<dbReference type="PANTHER" id="PTHR43792">
    <property type="entry name" value="GNAT FAMILY, PUTATIVE (AFU_ORTHOLOGUE AFUA_3G00765)-RELATED-RELATED"/>
    <property type="match status" value="1"/>
</dbReference>
<feature type="compositionally biased region" description="Pro residues" evidence="4">
    <location>
        <begin position="39"/>
        <end position="59"/>
    </location>
</feature>
<keyword evidence="7" id="KW-1185">Reference proteome</keyword>
<organism evidence="6 7">
    <name type="scientific">Remersonia thermophila</name>
    <dbReference type="NCBI Taxonomy" id="72144"/>
    <lineage>
        <taxon>Eukaryota</taxon>
        <taxon>Fungi</taxon>
        <taxon>Dikarya</taxon>
        <taxon>Ascomycota</taxon>
        <taxon>Pezizomycotina</taxon>
        <taxon>Sordariomycetes</taxon>
        <taxon>Sordariomycetidae</taxon>
        <taxon>Sordariales</taxon>
        <taxon>Sordariales incertae sedis</taxon>
        <taxon>Remersonia</taxon>
    </lineage>
</organism>
<protein>
    <recommendedName>
        <fullName evidence="5">N-acetyltransferase domain-containing protein</fullName>
    </recommendedName>
</protein>
<evidence type="ECO:0000256" key="2">
    <source>
        <dbReference type="ARBA" id="ARBA00023315"/>
    </source>
</evidence>
<gene>
    <name evidence="6" type="ORF">VTJ83DRAFT_648</name>
</gene>
<dbReference type="RefSeq" id="XP_070870001.1">
    <property type="nucleotide sequence ID" value="XM_071013195.1"/>
</dbReference>
<feature type="compositionally biased region" description="Low complexity" evidence="4">
    <location>
        <begin position="1"/>
        <end position="15"/>
    </location>
</feature>
<feature type="compositionally biased region" description="Low complexity" evidence="4">
    <location>
        <begin position="24"/>
        <end position="38"/>
    </location>
</feature>
<evidence type="ECO:0000256" key="3">
    <source>
        <dbReference type="ARBA" id="ARBA00038502"/>
    </source>
</evidence>